<gene>
    <name evidence="1" type="ORF">UY98_C0005G0020</name>
</gene>
<dbReference type="EMBL" id="LCSD01000005">
    <property type="protein sequence ID" value="KKW47833.1"/>
    <property type="molecule type" value="Genomic_DNA"/>
</dbReference>
<accession>A0A0G1YWJ4</accession>
<dbReference type="AlphaFoldDB" id="A0A0G1YWJ4"/>
<evidence type="ECO:0008006" key="3">
    <source>
        <dbReference type="Google" id="ProtNLM"/>
    </source>
</evidence>
<evidence type="ECO:0000313" key="1">
    <source>
        <dbReference type="EMBL" id="KKW47833.1"/>
    </source>
</evidence>
<name>A0A0G1YWJ4_9BACT</name>
<organism evidence="1 2">
    <name type="scientific">Candidatus Kaiserbacteria bacterium GW2011_GWA2_58_9</name>
    <dbReference type="NCBI Taxonomy" id="1618672"/>
    <lineage>
        <taxon>Bacteria</taxon>
        <taxon>Candidatus Kaiseribacteriota</taxon>
    </lineage>
</organism>
<dbReference type="Proteomes" id="UP000034789">
    <property type="component" value="Unassembled WGS sequence"/>
</dbReference>
<comment type="caution">
    <text evidence="1">The sequence shown here is derived from an EMBL/GenBank/DDBJ whole genome shotgun (WGS) entry which is preliminary data.</text>
</comment>
<protein>
    <recommendedName>
        <fullName evidence="3">SpoVT-AbrB domain-containing protein</fullName>
    </recommendedName>
</protein>
<reference evidence="1 2" key="1">
    <citation type="journal article" date="2015" name="Nature">
        <title>rRNA introns, odd ribosomes, and small enigmatic genomes across a large radiation of phyla.</title>
        <authorList>
            <person name="Brown C.T."/>
            <person name="Hug L.A."/>
            <person name="Thomas B.C."/>
            <person name="Sharon I."/>
            <person name="Castelle C.J."/>
            <person name="Singh A."/>
            <person name="Wilkins M.J."/>
            <person name="Williams K.H."/>
            <person name="Banfield J.F."/>
        </authorList>
    </citation>
    <scope>NUCLEOTIDE SEQUENCE [LARGE SCALE GENOMIC DNA]</scope>
</reference>
<evidence type="ECO:0000313" key="2">
    <source>
        <dbReference type="Proteomes" id="UP000034789"/>
    </source>
</evidence>
<dbReference type="SUPFAM" id="SSF89447">
    <property type="entry name" value="AbrB/MazE/MraZ-like"/>
    <property type="match status" value="1"/>
</dbReference>
<dbReference type="InterPro" id="IPR037914">
    <property type="entry name" value="SpoVT-AbrB_sf"/>
</dbReference>
<sequence>MGRRAIEERTIRKLTRTGGGKAVSVTIPIEYVRALGWKDRQKVVVRKVGQRLVVEDWKKKI</sequence>
<proteinExistence type="predicted"/>